<dbReference type="Pfam" id="PF13302">
    <property type="entry name" value="Acetyltransf_3"/>
    <property type="match status" value="1"/>
</dbReference>
<comment type="caution">
    <text evidence="2">The sequence shown here is derived from an EMBL/GenBank/DDBJ whole genome shotgun (WGS) entry which is preliminary data.</text>
</comment>
<evidence type="ECO:0000259" key="1">
    <source>
        <dbReference type="PROSITE" id="PS51186"/>
    </source>
</evidence>
<dbReference type="RefSeq" id="WP_133641256.1">
    <property type="nucleotide sequence ID" value="NZ_SNZV01000007.1"/>
</dbReference>
<evidence type="ECO:0000313" key="2">
    <source>
        <dbReference type="EMBL" id="TDS11801.1"/>
    </source>
</evidence>
<proteinExistence type="predicted"/>
<dbReference type="SUPFAM" id="SSF55729">
    <property type="entry name" value="Acyl-CoA N-acyltransferases (Nat)"/>
    <property type="match status" value="1"/>
</dbReference>
<dbReference type="Proteomes" id="UP000294752">
    <property type="component" value="Unassembled WGS sequence"/>
</dbReference>
<reference evidence="2 3" key="1">
    <citation type="submission" date="2019-03" db="EMBL/GenBank/DDBJ databases">
        <title>Genomic Encyclopedia of Type Strains, Phase III (KMG-III): the genomes of soil and plant-associated and newly described type strains.</title>
        <authorList>
            <person name="Whitman W."/>
        </authorList>
    </citation>
    <scope>NUCLEOTIDE SEQUENCE [LARGE SCALE GENOMIC DNA]</scope>
    <source>
        <strain evidence="2 3">CGMCC 1.12801</strain>
    </source>
</reference>
<evidence type="ECO:0000313" key="3">
    <source>
        <dbReference type="Proteomes" id="UP000294752"/>
    </source>
</evidence>
<keyword evidence="3" id="KW-1185">Reference proteome</keyword>
<dbReference type="AlphaFoldDB" id="A0A4R7CVW3"/>
<gene>
    <name evidence="2" type="ORF">B0I21_107148</name>
</gene>
<name>A0A4R7CVW3_9SPHI</name>
<dbReference type="Gene3D" id="3.40.630.30">
    <property type="match status" value="1"/>
</dbReference>
<sequence length="172" mass="19819">MKFQALQNTEIALEPLQAGDFDRLFQVASDPEIWAQHPDFNRYQPEGFRPYFAKLMATDMPYLIIDKRNQAVIGATSYYQYNATANSIAIGFTFLEKAYWGGFTNRMVKTLMLNYAFQYVDTVIFHVREHNFRSQGALAKLGAVKTKEYPAPADLKTLQFEYVLSKATWDSK</sequence>
<protein>
    <recommendedName>
        <fullName evidence="1">N-acetyltransferase domain-containing protein</fullName>
    </recommendedName>
</protein>
<dbReference type="GO" id="GO:0016747">
    <property type="term" value="F:acyltransferase activity, transferring groups other than amino-acyl groups"/>
    <property type="evidence" value="ECO:0007669"/>
    <property type="project" value="InterPro"/>
</dbReference>
<dbReference type="EMBL" id="SNZV01000007">
    <property type="protein sequence ID" value="TDS11801.1"/>
    <property type="molecule type" value="Genomic_DNA"/>
</dbReference>
<dbReference type="PANTHER" id="PTHR43610:SF1">
    <property type="entry name" value="N-ACETYLTRANSFERASE DOMAIN-CONTAINING PROTEIN"/>
    <property type="match status" value="1"/>
</dbReference>
<dbReference type="PROSITE" id="PS51186">
    <property type="entry name" value="GNAT"/>
    <property type="match status" value="1"/>
</dbReference>
<dbReference type="InterPro" id="IPR016181">
    <property type="entry name" value="Acyl_CoA_acyltransferase"/>
</dbReference>
<accession>A0A4R7CVW3</accession>
<dbReference type="PANTHER" id="PTHR43610">
    <property type="entry name" value="BLL6696 PROTEIN"/>
    <property type="match status" value="1"/>
</dbReference>
<organism evidence="2 3">
    <name type="scientific">Sphingobacterium paludis</name>
    <dbReference type="NCBI Taxonomy" id="1476465"/>
    <lineage>
        <taxon>Bacteria</taxon>
        <taxon>Pseudomonadati</taxon>
        <taxon>Bacteroidota</taxon>
        <taxon>Sphingobacteriia</taxon>
        <taxon>Sphingobacteriales</taxon>
        <taxon>Sphingobacteriaceae</taxon>
        <taxon>Sphingobacterium</taxon>
    </lineage>
</organism>
<dbReference type="OrthoDB" id="9795199at2"/>
<feature type="domain" description="N-acetyltransferase" evidence="1">
    <location>
        <begin position="11"/>
        <end position="161"/>
    </location>
</feature>
<dbReference type="InterPro" id="IPR000182">
    <property type="entry name" value="GNAT_dom"/>
</dbReference>